<dbReference type="HAMAP" id="MF_00386">
    <property type="entry name" value="UPF0161_YidD"/>
    <property type="match status" value="1"/>
</dbReference>
<dbReference type="PANTHER" id="PTHR33383:SF1">
    <property type="entry name" value="MEMBRANE PROTEIN INSERTION EFFICIENCY FACTOR-RELATED"/>
    <property type="match status" value="1"/>
</dbReference>
<comment type="subcellular location">
    <subcellularLocation>
        <location evidence="1">Cell membrane</location>
        <topology evidence="1">Peripheral membrane protein</topology>
        <orientation evidence="1">Cytoplasmic side</orientation>
    </subcellularLocation>
</comment>
<reference evidence="2" key="1">
    <citation type="submission" date="2019-09" db="EMBL/GenBank/DDBJ databases">
        <title>Characterisation of the sponge microbiome using genome-centric metagenomics.</title>
        <authorList>
            <person name="Engelberts J.P."/>
            <person name="Robbins S.J."/>
            <person name="De Goeij J.M."/>
            <person name="Aranda M."/>
            <person name="Bell S.C."/>
            <person name="Webster N.S."/>
        </authorList>
    </citation>
    <scope>NUCLEOTIDE SEQUENCE</scope>
    <source>
        <strain evidence="2">SB0664_bin_27</strain>
    </source>
</reference>
<comment type="caution">
    <text evidence="2">The sequence shown here is derived from an EMBL/GenBank/DDBJ whole genome shotgun (WGS) entry which is preliminary data.</text>
</comment>
<evidence type="ECO:0000313" key="2">
    <source>
        <dbReference type="EMBL" id="MXY93943.1"/>
    </source>
</evidence>
<sequence length="69" mass="7918">MRSVLLLLIRLYQRGISPLLGSNCRFHPTCSQYTYEAVERYGAVQGGWMGLRRICRCHPWHPGGFDPVP</sequence>
<comment type="similarity">
    <text evidence="1">Belongs to the UPF0161 family.</text>
</comment>
<comment type="function">
    <text evidence="1">Could be involved in insertion of integral membrane proteins into the membrane.</text>
</comment>
<accession>A0A6B0YTA1</accession>
<organism evidence="2">
    <name type="scientific">Caldilineaceae bacterium SB0664_bin_27</name>
    <dbReference type="NCBI Taxonomy" id="2605260"/>
    <lineage>
        <taxon>Bacteria</taxon>
        <taxon>Bacillati</taxon>
        <taxon>Chloroflexota</taxon>
        <taxon>Caldilineae</taxon>
        <taxon>Caldilineales</taxon>
        <taxon>Caldilineaceae</taxon>
    </lineage>
</organism>
<dbReference type="SMART" id="SM01234">
    <property type="entry name" value="Haemolytic"/>
    <property type="match status" value="1"/>
</dbReference>
<dbReference type="EMBL" id="VXRG01000090">
    <property type="protein sequence ID" value="MXY93943.1"/>
    <property type="molecule type" value="Genomic_DNA"/>
</dbReference>
<name>A0A6B0YTA1_9CHLR</name>
<dbReference type="InterPro" id="IPR002696">
    <property type="entry name" value="Membr_insert_effic_factor_YidD"/>
</dbReference>
<dbReference type="NCBIfam" id="TIGR00278">
    <property type="entry name" value="membrane protein insertion efficiency factor YidD"/>
    <property type="match status" value="1"/>
</dbReference>
<keyword evidence="1" id="KW-0472">Membrane</keyword>
<dbReference type="AlphaFoldDB" id="A0A6B0YTA1"/>
<protein>
    <recommendedName>
        <fullName evidence="1">Putative membrane protein insertion efficiency factor</fullName>
    </recommendedName>
</protein>
<evidence type="ECO:0000256" key="1">
    <source>
        <dbReference type="HAMAP-Rule" id="MF_00386"/>
    </source>
</evidence>
<keyword evidence="1" id="KW-1003">Cell membrane</keyword>
<gene>
    <name evidence="2" type="primary">yidD</name>
    <name evidence="2" type="ORF">F4Y42_10915</name>
</gene>
<dbReference type="GO" id="GO:0005886">
    <property type="term" value="C:plasma membrane"/>
    <property type="evidence" value="ECO:0007669"/>
    <property type="project" value="UniProtKB-SubCell"/>
</dbReference>
<dbReference type="Pfam" id="PF01809">
    <property type="entry name" value="YidD"/>
    <property type="match status" value="1"/>
</dbReference>
<dbReference type="PANTHER" id="PTHR33383">
    <property type="entry name" value="MEMBRANE PROTEIN INSERTION EFFICIENCY FACTOR-RELATED"/>
    <property type="match status" value="1"/>
</dbReference>
<proteinExistence type="inferred from homology"/>